<protein>
    <submittedName>
        <fullName evidence="1">Uncharacterized protein</fullName>
    </submittedName>
</protein>
<dbReference type="Proteomes" id="UP001162001">
    <property type="component" value="Segment"/>
</dbReference>
<keyword evidence="2" id="KW-1185">Reference proteome</keyword>
<organism evidence="1 2">
    <name type="scientific">Fadolivirus FV1/VV64</name>
    <dbReference type="NCBI Taxonomy" id="3070911"/>
    <lineage>
        <taxon>Viruses</taxon>
        <taxon>Varidnaviria</taxon>
        <taxon>Bamfordvirae</taxon>
        <taxon>Nucleocytoviricota</taxon>
        <taxon>Megaviricetes</taxon>
        <taxon>Imitervirales</taxon>
        <taxon>Mimiviridae</taxon>
        <taxon>Klosneuvirinae</taxon>
        <taxon>Fadolivirus</taxon>
        <taxon>Fadolivirus algeromassiliense</taxon>
    </lineage>
</organism>
<evidence type="ECO:0000313" key="2">
    <source>
        <dbReference type="Proteomes" id="UP001162001"/>
    </source>
</evidence>
<dbReference type="EMBL" id="MT418680">
    <property type="protein sequence ID" value="QKF93812.1"/>
    <property type="molecule type" value="Genomic_DNA"/>
</dbReference>
<accession>A0A7D3V5G6</accession>
<evidence type="ECO:0000313" key="1">
    <source>
        <dbReference type="EMBL" id="QKF93812.1"/>
    </source>
</evidence>
<reference evidence="1 2" key="1">
    <citation type="submission" date="2020-04" db="EMBL/GenBank/DDBJ databases">
        <title>Advantages and limits of metagenomic assembly and binning of a giant virus.</title>
        <authorList>
            <person name="Schulz F."/>
            <person name="Andreani J."/>
            <person name="Francis R."/>
            <person name="Boudjemaa H."/>
            <person name="Bou Khalil J.Y."/>
            <person name="Lee J."/>
            <person name="La Scola B."/>
            <person name="Woyke T."/>
        </authorList>
    </citation>
    <scope>NUCLEOTIDE SEQUENCE [LARGE SCALE GENOMIC DNA]</scope>
    <source>
        <strain evidence="1 2">FV1/VV64</strain>
    </source>
</reference>
<sequence>MDSCKIEVIPISKIGEFVLKNNNQFQFDSIFQNSNITTTLKYKIYIYKDLWLVVDDNMKMSYRIKFLNSKLLNKSVYIKQKYESIPLENFPFLDRYDRIINRTIIQYNNGYCKVTDVDVNTNEILTFVGVDNDDKLNNLIKIIEGTS</sequence>
<proteinExistence type="predicted"/>
<name>A0A7D3V5G6_9VIRU</name>
<gene>
    <name evidence="1" type="ORF">Fadolivirus_1_354</name>
</gene>